<sequence length="48" mass="5817">MRLILVLFVKVGLDIQHLEKALTMDISEEYIKFSNSWLDEFKQRYNLK</sequence>
<evidence type="ECO:0000259" key="2">
    <source>
        <dbReference type="Pfam" id="PF03221"/>
    </source>
</evidence>
<name>A0ABN7VAX9_GIGMA</name>
<accession>A0ABN7VAX9</accession>
<evidence type="ECO:0000313" key="4">
    <source>
        <dbReference type="Proteomes" id="UP000789901"/>
    </source>
</evidence>
<dbReference type="Gene3D" id="1.10.10.60">
    <property type="entry name" value="Homeodomain-like"/>
    <property type="match status" value="1"/>
</dbReference>
<evidence type="ECO:0000313" key="3">
    <source>
        <dbReference type="EMBL" id="CAG8751543.1"/>
    </source>
</evidence>
<keyword evidence="4" id="KW-1185">Reference proteome</keyword>
<keyword evidence="1" id="KW-0238">DNA-binding</keyword>
<organism evidence="3 4">
    <name type="scientific">Gigaspora margarita</name>
    <dbReference type="NCBI Taxonomy" id="4874"/>
    <lineage>
        <taxon>Eukaryota</taxon>
        <taxon>Fungi</taxon>
        <taxon>Fungi incertae sedis</taxon>
        <taxon>Mucoromycota</taxon>
        <taxon>Glomeromycotina</taxon>
        <taxon>Glomeromycetes</taxon>
        <taxon>Diversisporales</taxon>
        <taxon>Gigasporaceae</taxon>
        <taxon>Gigaspora</taxon>
    </lineage>
</organism>
<evidence type="ECO:0000256" key="1">
    <source>
        <dbReference type="ARBA" id="ARBA00023125"/>
    </source>
</evidence>
<protein>
    <submittedName>
        <fullName evidence="3">9237_t:CDS:1</fullName>
    </submittedName>
</protein>
<feature type="domain" description="HTH CENPB-type" evidence="2">
    <location>
        <begin position="20"/>
        <end position="48"/>
    </location>
</feature>
<dbReference type="Pfam" id="PF03221">
    <property type="entry name" value="HTH_Tnp_Tc5"/>
    <property type="match status" value="1"/>
</dbReference>
<proteinExistence type="predicted"/>
<dbReference type="EMBL" id="CAJVQB010011933">
    <property type="protein sequence ID" value="CAG8751543.1"/>
    <property type="molecule type" value="Genomic_DNA"/>
</dbReference>
<gene>
    <name evidence="3" type="ORF">GMARGA_LOCUS16446</name>
</gene>
<comment type="caution">
    <text evidence="3">The sequence shown here is derived from an EMBL/GenBank/DDBJ whole genome shotgun (WGS) entry which is preliminary data.</text>
</comment>
<reference evidence="3 4" key="1">
    <citation type="submission" date="2021-06" db="EMBL/GenBank/DDBJ databases">
        <authorList>
            <person name="Kallberg Y."/>
            <person name="Tangrot J."/>
            <person name="Rosling A."/>
        </authorList>
    </citation>
    <scope>NUCLEOTIDE SEQUENCE [LARGE SCALE GENOMIC DNA]</scope>
    <source>
        <strain evidence="3 4">120-4 pot B 10/14</strain>
    </source>
</reference>
<dbReference type="InterPro" id="IPR006600">
    <property type="entry name" value="HTH_CenpB_DNA-bd_dom"/>
</dbReference>
<dbReference type="Proteomes" id="UP000789901">
    <property type="component" value="Unassembled WGS sequence"/>
</dbReference>
<feature type="non-terminal residue" evidence="3">
    <location>
        <position position="48"/>
    </location>
</feature>